<dbReference type="AlphaFoldDB" id="A0A3L8D7H8"/>
<evidence type="ECO:0000256" key="10">
    <source>
        <dbReference type="RuleBase" id="RU351113"/>
    </source>
</evidence>
<feature type="transmembrane region" description="Helical" evidence="10">
    <location>
        <begin position="141"/>
        <end position="159"/>
    </location>
</feature>
<evidence type="ECO:0000256" key="8">
    <source>
        <dbReference type="ARBA" id="ARBA00023170"/>
    </source>
</evidence>
<name>A0A3L8D7H8_OOCBI</name>
<comment type="subcellular location">
    <subcellularLocation>
        <location evidence="1 10">Cell membrane</location>
        <topology evidence="1 10">Multi-pass membrane protein</topology>
    </subcellularLocation>
</comment>
<dbReference type="GO" id="GO:0005886">
    <property type="term" value="C:plasma membrane"/>
    <property type="evidence" value="ECO:0007669"/>
    <property type="project" value="UniProtKB-SubCell"/>
</dbReference>
<evidence type="ECO:0000256" key="6">
    <source>
        <dbReference type="ARBA" id="ARBA00022989"/>
    </source>
</evidence>
<sequence>MKCATHESAIDTYRRDNDYSLQVNRWLLKSIGAWPESSMKYSVTRNILKTVLRLTCHLLIAFTVVPSMLYIIFEEKDFRLRLKAVGPFSHCLMGGINYCSLLHHGSHIRRSIEHMENDWRMAKREHDREVMLRNARIGRTIAGVCALIMQGGILSYNLARGMSPIIEVIGNETVAFGRLPCPSFNMIVDTRFSPVYEVVLVFQFLSIIVVNNVTIGGCGLTAVFAMHACGQLNMVMLRLHELVNEKREVLQLRLANIIERHLRALRFLSRMETVIRQICFVELVGCTFNLCMLGYYTITELHEESANTIISYIMVLISMMFNIFIFCFFGELVMDQCKKVGEAAYMTNWYYLPRKTVFALILIILRSRITVKITAAKVFHMSIATFGVVIRTSIAYLNMLRTLTM</sequence>
<feature type="transmembrane region" description="Helical" evidence="10">
    <location>
        <begin position="378"/>
        <end position="397"/>
    </location>
</feature>
<evidence type="ECO:0000256" key="7">
    <source>
        <dbReference type="ARBA" id="ARBA00023136"/>
    </source>
</evidence>
<keyword evidence="7 10" id="KW-0472">Membrane</keyword>
<evidence type="ECO:0000256" key="2">
    <source>
        <dbReference type="ARBA" id="ARBA00022475"/>
    </source>
</evidence>
<dbReference type="EMBL" id="QOIP01000012">
    <property type="protein sequence ID" value="RLU16206.1"/>
    <property type="molecule type" value="Genomic_DNA"/>
</dbReference>
<comment type="caution">
    <text evidence="11">The sequence shown here is derived from an EMBL/GenBank/DDBJ whole genome shotgun (WGS) entry which is preliminary data.</text>
</comment>
<reference evidence="11" key="1">
    <citation type="journal article" date="2018" name="Genome Res.">
        <title>The genomic architecture and molecular evolution of ant odorant receptors.</title>
        <authorList>
            <person name="McKenzie S.K."/>
            <person name="Kronauer D.J.C."/>
        </authorList>
    </citation>
    <scope>NUCLEOTIDE SEQUENCE [LARGE SCALE GENOMIC DNA]</scope>
    <source>
        <strain evidence="11">Clonal line C1</strain>
    </source>
</reference>
<accession>A0A3L8D7H8</accession>
<keyword evidence="8 10" id="KW-0675">Receptor</keyword>
<dbReference type="PANTHER" id="PTHR21137">
    <property type="entry name" value="ODORANT RECEPTOR"/>
    <property type="match status" value="1"/>
</dbReference>
<dbReference type="OrthoDB" id="7539170at2759"/>
<evidence type="ECO:0000313" key="11">
    <source>
        <dbReference type="EMBL" id="RLU16206.1"/>
    </source>
</evidence>
<proteinExistence type="inferred from homology"/>
<reference evidence="11" key="2">
    <citation type="submission" date="2018-07" db="EMBL/GenBank/DDBJ databases">
        <authorList>
            <person name="Mckenzie S.K."/>
            <person name="Kronauer D.J.C."/>
        </authorList>
    </citation>
    <scope>NUCLEOTIDE SEQUENCE</scope>
    <source>
        <strain evidence="11">Clonal line C1</strain>
    </source>
</reference>
<dbReference type="GO" id="GO:0005549">
    <property type="term" value="F:odorant binding"/>
    <property type="evidence" value="ECO:0007669"/>
    <property type="project" value="InterPro"/>
</dbReference>
<gene>
    <name evidence="11" type="ORF">DMN91_011966</name>
</gene>
<evidence type="ECO:0000256" key="9">
    <source>
        <dbReference type="ARBA" id="ARBA00023224"/>
    </source>
</evidence>
<organism evidence="11">
    <name type="scientific">Ooceraea biroi</name>
    <name type="common">Clonal raider ant</name>
    <name type="synonym">Cerapachys biroi</name>
    <dbReference type="NCBI Taxonomy" id="2015173"/>
    <lineage>
        <taxon>Eukaryota</taxon>
        <taxon>Metazoa</taxon>
        <taxon>Ecdysozoa</taxon>
        <taxon>Arthropoda</taxon>
        <taxon>Hexapoda</taxon>
        <taxon>Insecta</taxon>
        <taxon>Pterygota</taxon>
        <taxon>Neoptera</taxon>
        <taxon>Endopterygota</taxon>
        <taxon>Hymenoptera</taxon>
        <taxon>Apocrita</taxon>
        <taxon>Aculeata</taxon>
        <taxon>Formicoidea</taxon>
        <taxon>Formicidae</taxon>
        <taxon>Dorylinae</taxon>
        <taxon>Ooceraea</taxon>
    </lineage>
</organism>
<evidence type="ECO:0000256" key="5">
    <source>
        <dbReference type="ARBA" id="ARBA00022725"/>
    </source>
</evidence>
<keyword evidence="5 10" id="KW-0552">Olfaction</keyword>
<keyword evidence="2" id="KW-1003">Cell membrane</keyword>
<evidence type="ECO:0000256" key="4">
    <source>
        <dbReference type="ARBA" id="ARBA00022692"/>
    </source>
</evidence>
<keyword evidence="6 10" id="KW-1133">Transmembrane helix</keyword>
<evidence type="ECO:0000256" key="1">
    <source>
        <dbReference type="ARBA" id="ARBA00004651"/>
    </source>
</evidence>
<comment type="caution">
    <text evidence="10">Lacks conserved residue(s) required for the propagation of feature annotation.</text>
</comment>
<evidence type="ECO:0000256" key="3">
    <source>
        <dbReference type="ARBA" id="ARBA00022606"/>
    </source>
</evidence>
<feature type="transmembrane region" description="Helical" evidence="10">
    <location>
        <begin position="309"/>
        <end position="329"/>
    </location>
</feature>
<dbReference type="InterPro" id="IPR004117">
    <property type="entry name" value="7tm6_olfct_rcpt"/>
</dbReference>
<dbReference type="Pfam" id="PF02949">
    <property type="entry name" value="7tm_6"/>
    <property type="match status" value="1"/>
</dbReference>
<keyword evidence="4 10" id="KW-0812">Transmembrane</keyword>
<feature type="transmembrane region" description="Helical" evidence="10">
    <location>
        <begin position="200"/>
        <end position="226"/>
    </location>
</feature>
<dbReference type="GO" id="GO:0004984">
    <property type="term" value="F:olfactory receptor activity"/>
    <property type="evidence" value="ECO:0007669"/>
    <property type="project" value="InterPro"/>
</dbReference>
<dbReference type="GO" id="GO:0007165">
    <property type="term" value="P:signal transduction"/>
    <property type="evidence" value="ECO:0007669"/>
    <property type="project" value="UniProtKB-KW"/>
</dbReference>
<dbReference type="PANTHER" id="PTHR21137:SF35">
    <property type="entry name" value="ODORANT RECEPTOR 19A-RELATED"/>
    <property type="match status" value="1"/>
</dbReference>
<keyword evidence="9 10" id="KW-0807">Transducer</keyword>
<feature type="transmembrane region" description="Helical" evidence="10">
    <location>
        <begin position="51"/>
        <end position="73"/>
    </location>
</feature>
<dbReference type="Proteomes" id="UP000279307">
    <property type="component" value="Chromosome 12"/>
</dbReference>
<comment type="similarity">
    <text evidence="10">Belongs to the insect chemoreceptor superfamily. Heteromeric odorant receptor channel (TC 1.A.69) family.</text>
</comment>
<protein>
    <recommendedName>
        <fullName evidence="10">Odorant receptor</fullName>
    </recommendedName>
</protein>
<feature type="transmembrane region" description="Helical" evidence="10">
    <location>
        <begin position="278"/>
        <end position="297"/>
    </location>
</feature>
<keyword evidence="3 10" id="KW-0716">Sensory transduction</keyword>